<dbReference type="GO" id="GO:0046872">
    <property type="term" value="F:metal ion binding"/>
    <property type="evidence" value="ECO:0007669"/>
    <property type="project" value="UniProtKB-KW"/>
</dbReference>
<name>A0A5K7XI97_9BACT</name>
<accession>A0A5K7XI97</accession>
<dbReference type="EMBL" id="AP021861">
    <property type="protein sequence ID" value="BBO35707.1"/>
    <property type="molecule type" value="Genomic_DNA"/>
</dbReference>
<proteinExistence type="predicted"/>
<organism evidence="7 8">
    <name type="scientific">Lacipirellula parvula</name>
    <dbReference type="NCBI Taxonomy" id="2650471"/>
    <lineage>
        <taxon>Bacteria</taxon>
        <taxon>Pseudomonadati</taxon>
        <taxon>Planctomycetota</taxon>
        <taxon>Planctomycetia</taxon>
        <taxon>Pirellulales</taxon>
        <taxon>Lacipirellulaceae</taxon>
        <taxon>Lacipirellula</taxon>
    </lineage>
</organism>
<dbReference type="InterPro" id="IPR003154">
    <property type="entry name" value="S1/P1nuclease"/>
</dbReference>
<evidence type="ECO:0008006" key="9">
    <source>
        <dbReference type="Google" id="ProtNLM"/>
    </source>
</evidence>
<dbReference type="Pfam" id="PF02265">
    <property type="entry name" value="S1-P1_nuclease"/>
    <property type="match status" value="1"/>
</dbReference>
<keyword evidence="8" id="KW-1185">Reference proteome</keyword>
<dbReference type="PANTHER" id="PTHR33146">
    <property type="entry name" value="ENDONUCLEASE 4"/>
    <property type="match status" value="1"/>
</dbReference>
<dbReference type="Gene3D" id="1.10.575.10">
    <property type="entry name" value="P1 Nuclease"/>
    <property type="match status" value="1"/>
</dbReference>
<dbReference type="Proteomes" id="UP000326837">
    <property type="component" value="Chromosome"/>
</dbReference>
<evidence type="ECO:0000256" key="5">
    <source>
        <dbReference type="ARBA" id="ARBA00023157"/>
    </source>
</evidence>
<dbReference type="GO" id="GO:0016788">
    <property type="term" value="F:hydrolase activity, acting on ester bonds"/>
    <property type="evidence" value="ECO:0007669"/>
    <property type="project" value="InterPro"/>
</dbReference>
<dbReference type="KEGG" id="lpav:PLANPX_5319"/>
<dbReference type="PANTHER" id="PTHR33146:SF10">
    <property type="entry name" value="STRAND-SPECIFIC NUCLEASE, PUTATIVE-RELATED"/>
    <property type="match status" value="1"/>
</dbReference>
<evidence type="ECO:0000256" key="3">
    <source>
        <dbReference type="ARBA" id="ARBA00022759"/>
    </source>
</evidence>
<evidence type="ECO:0000256" key="6">
    <source>
        <dbReference type="ARBA" id="ARBA00023180"/>
    </source>
</evidence>
<evidence type="ECO:0000313" key="8">
    <source>
        <dbReference type="Proteomes" id="UP000326837"/>
    </source>
</evidence>
<protein>
    <recommendedName>
        <fullName evidence="9">Endonuclease</fullName>
    </recommendedName>
</protein>
<keyword evidence="2" id="KW-0479">Metal-binding</keyword>
<keyword evidence="1" id="KW-0540">Nuclease</keyword>
<evidence type="ECO:0000256" key="4">
    <source>
        <dbReference type="ARBA" id="ARBA00022801"/>
    </source>
</evidence>
<evidence type="ECO:0000313" key="7">
    <source>
        <dbReference type="EMBL" id="BBO35707.1"/>
    </source>
</evidence>
<dbReference type="GO" id="GO:0003676">
    <property type="term" value="F:nucleic acid binding"/>
    <property type="evidence" value="ECO:0007669"/>
    <property type="project" value="InterPro"/>
</dbReference>
<evidence type="ECO:0000256" key="1">
    <source>
        <dbReference type="ARBA" id="ARBA00022722"/>
    </source>
</evidence>
<dbReference type="SUPFAM" id="SSF48537">
    <property type="entry name" value="Phospholipase C/P1 nuclease"/>
    <property type="match status" value="1"/>
</dbReference>
<sequence length="397" mass="43992">MIAAVAMPLRLTAAIAFRDTRKYSTGMRNLLTLAILLLSTANAAAWNALGHKVIADIAWQQLNEQSRAEIVRTLRRHPRFDDDFAKQMPSDVDENRWIFQQAAVWPDIARGKAGFDMPTWHYVNIAIGRERGFNFVSKPVGKAEEWNIIQAIAYCRKVIASDATPSQKALAYSWLFHLVGDLHQPMHSTALFSERFPDGDRGGNSIPLVQGDNLHSLWDNLLGRQHRANDLKREIAELKARPELWKVEPGDAGLWLQESHKLAKEFAYCPEILEATRQPGELAKIRLPASYLKASGEHARYRVVAAGLRLGMLLGGSAEPVEAEAEPVREFDFAAAAKPTPRPMSLTPSTPATSSLAHWLNTNGNVRHNSGCRWYHNTKSGRACSASEGKACGQCGG</sequence>
<dbReference type="GO" id="GO:0006308">
    <property type="term" value="P:DNA catabolic process"/>
    <property type="evidence" value="ECO:0007669"/>
    <property type="project" value="InterPro"/>
</dbReference>
<keyword evidence="4" id="KW-0378">Hydrolase</keyword>
<reference evidence="8" key="1">
    <citation type="submission" date="2019-10" db="EMBL/GenBank/DDBJ databases">
        <title>Lacipirellula parvula gen. nov., sp. nov., representing a lineage of planctomycetes widespread in freshwater anoxic habitats, and description of the family Lacipirellulaceae.</title>
        <authorList>
            <person name="Dedysh S.N."/>
            <person name="Kulichevskaya I.S."/>
            <person name="Beletsky A.V."/>
            <person name="Rakitin A.L."/>
            <person name="Mardanov A.V."/>
            <person name="Ivanova A.A."/>
            <person name="Saltykova V.X."/>
            <person name="Rijpstra W.I.C."/>
            <person name="Sinninghe Damste J.S."/>
            <person name="Ravin N.V."/>
        </authorList>
    </citation>
    <scope>NUCLEOTIDE SEQUENCE [LARGE SCALE GENOMIC DNA]</scope>
    <source>
        <strain evidence="8">PX69</strain>
    </source>
</reference>
<dbReference type="InterPro" id="IPR008947">
    <property type="entry name" value="PLipase_C/P1_nuclease_dom_sf"/>
</dbReference>
<dbReference type="CDD" id="cd11010">
    <property type="entry name" value="S1-P1_nuclease"/>
    <property type="match status" value="1"/>
</dbReference>
<dbReference type="AlphaFoldDB" id="A0A5K7XI97"/>
<keyword evidence="5" id="KW-1015">Disulfide bond</keyword>
<dbReference type="GO" id="GO:0004519">
    <property type="term" value="F:endonuclease activity"/>
    <property type="evidence" value="ECO:0007669"/>
    <property type="project" value="UniProtKB-KW"/>
</dbReference>
<gene>
    <name evidence="7" type="ORF">PLANPX_5319</name>
</gene>
<evidence type="ECO:0000256" key="2">
    <source>
        <dbReference type="ARBA" id="ARBA00022723"/>
    </source>
</evidence>
<keyword evidence="3" id="KW-0255">Endonuclease</keyword>
<keyword evidence="6" id="KW-0325">Glycoprotein</keyword>